<dbReference type="SUPFAM" id="SSF55729">
    <property type="entry name" value="Acyl-CoA N-acyltransferases (Nat)"/>
    <property type="match status" value="1"/>
</dbReference>
<dbReference type="PROSITE" id="PS51186">
    <property type="entry name" value="GNAT"/>
    <property type="match status" value="1"/>
</dbReference>
<dbReference type="CDD" id="cd04301">
    <property type="entry name" value="NAT_SF"/>
    <property type="match status" value="1"/>
</dbReference>
<feature type="domain" description="N-acetyltransferase" evidence="1">
    <location>
        <begin position="3"/>
        <end position="163"/>
    </location>
</feature>
<dbReference type="AlphaFoldDB" id="A0A1H6R5L8"/>
<keyword evidence="3" id="KW-1185">Reference proteome</keyword>
<accession>A0A1H6R5L8</accession>
<dbReference type="STRING" id="529704.SAMN02927913_0828"/>
<dbReference type="Gene3D" id="3.40.630.30">
    <property type="match status" value="1"/>
</dbReference>
<dbReference type="InterPro" id="IPR016181">
    <property type="entry name" value="Acyl_CoA_acyltransferase"/>
</dbReference>
<dbReference type="RefSeq" id="WP_091333905.1">
    <property type="nucleotide sequence ID" value="NZ_FNYC01000001.1"/>
</dbReference>
<name>A0A1H6R5L8_9GAMM</name>
<protein>
    <recommendedName>
        <fullName evidence="1">N-acetyltransferase domain-containing protein</fullName>
    </recommendedName>
</protein>
<proteinExistence type="predicted"/>
<reference evidence="2 3" key="1">
    <citation type="submission" date="2016-10" db="EMBL/GenBank/DDBJ databases">
        <authorList>
            <person name="de Groot N.N."/>
        </authorList>
    </citation>
    <scope>NUCLEOTIDE SEQUENCE [LARGE SCALE GENOMIC DNA]</scope>
    <source>
        <strain evidence="2 3">DSM 26515</strain>
    </source>
</reference>
<dbReference type="GO" id="GO:0016747">
    <property type="term" value="F:acyltransferase activity, transferring groups other than amino-acyl groups"/>
    <property type="evidence" value="ECO:0007669"/>
    <property type="project" value="InterPro"/>
</dbReference>
<evidence type="ECO:0000259" key="1">
    <source>
        <dbReference type="PROSITE" id="PS51186"/>
    </source>
</evidence>
<dbReference type="InterPro" id="IPR000182">
    <property type="entry name" value="GNAT_dom"/>
</dbReference>
<evidence type="ECO:0000313" key="3">
    <source>
        <dbReference type="Proteomes" id="UP000199420"/>
    </source>
</evidence>
<evidence type="ECO:0000313" key="2">
    <source>
        <dbReference type="EMBL" id="SEI48514.1"/>
    </source>
</evidence>
<dbReference type="EMBL" id="FNYC01000001">
    <property type="protein sequence ID" value="SEI48514.1"/>
    <property type="molecule type" value="Genomic_DNA"/>
</dbReference>
<sequence>MALAIRDVREHDLDAVLALNNAAGRSILALDAAQLRYFYERAEYFRVAEIDGHLAGFLIALRDGGNYDSPNYRWFAEHYESFVYIDRIVIANAYRRHGLGKVFYCDVTSYAEVRVPLLTCEVFLEPRDDVVVLFHGTYGFQEVGQQRMTESGPQVSLLAKDLPSYGFVRETWLERDGLPDVPWLAERELPVPASSLSPASQPRRIAGERHQ</sequence>
<gene>
    <name evidence="2" type="ORF">SAMN04487997_0913</name>
</gene>
<dbReference type="Proteomes" id="UP000199420">
    <property type="component" value="Unassembled WGS sequence"/>
</dbReference>
<dbReference type="Pfam" id="PF00583">
    <property type="entry name" value="Acetyltransf_1"/>
    <property type="match status" value="1"/>
</dbReference>
<organism evidence="2 3">
    <name type="scientific">Frateuria terrea</name>
    <dbReference type="NCBI Taxonomy" id="529704"/>
    <lineage>
        <taxon>Bacteria</taxon>
        <taxon>Pseudomonadati</taxon>
        <taxon>Pseudomonadota</taxon>
        <taxon>Gammaproteobacteria</taxon>
        <taxon>Lysobacterales</taxon>
        <taxon>Rhodanobacteraceae</taxon>
        <taxon>Frateuria</taxon>
    </lineage>
</organism>
<dbReference type="OrthoDB" id="6182349at2"/>